<dbReference type="EMBL" id="GBRH01181946">
    <property type="protein sequence ID" value="JAE15950.1"/>
    <property type="molecule type" value="Transcribed_RNA"/>
</dbReference>
<protein>
    <submittedName>
        <fullName evidence="1">Uncharacterized protein</fullName>
    </submittedName>
</protein>
<sequence length="130" mass="14778">MLPRRAVDVLVQRHAHAIRPAQRQGQRRLARLVMLLLPGAEEAHGGGVRGAVRSRVDEHSLAVTVAVSSAGHGDQASHAEKLHVGMQAEHLRRPVLHHRHERGHRRRRGVRRREVVREAQARIMRHLRQV</sequence>
<dbReference type="AlphaFoldDB" id="A0A0A9FSX1"/>
<name>A0A0A9FSX1_ARUDO</name>
<accession>A0A0A9FSX1</accession>
<proteinExistence type="predicted"/>
<evidence type="ECO:0000313" key="1">
    <source>
        <dbReference type="EMBL" id="JAE15950.1"/>
    </source>
</evidence>
<reference evidence="1" key="1">
    <citation type="submission" date="2014-09" db="EMBL/GenBank/DDBJ databases">
        <authorList>
            <person name="Magalhaes I.L.F."/>
            <person name="Oliveira U."/>
            <person name="Santos F.R."/>
            <person name="Vidigal T.H.D.A."/>
            <person name="Brescovit A.D."/>
            <person name="Santos A.J."/>
        </authorList>
    </citation>
    <scope>NUCLEOTIDE SEQUENCE</scope>
    <source>
        <tissue evidence="1">Shoot tissue taken approximately 20 cm above the soil surface</tissue>
    </source>
</reference>
<reference evidence="1" key="2">
    <citation type="journal article" date="2015" name="Data Brief">
        <title>Shoot transcriptome of the giant reed, Arundo donax.</title>
        <authorList>
            <person name="Barrero R.A."/>
            <person name="Guerrero F.D."/>
            <person name="Moolhuijzen P."/>
            <person name="Goolsby J.A."/>
            <person name="Tidwell J."/>
            <person name="Bellgard S.E."/>
            <person name="Bellgard M.I."/>
        </authorList>
    </citation>
    <scope>NUCLEOTIDE SEQUENCE</scope>
    <source>
        <tissue evidence="1">Shoot tissue taken approximately 20 cm above the soil surface</tissue>
    </source>
</reference>
<organism evidence="1">
    <name type="scientific">Arundo donax</name>
    <name type="common">Giant reed</name>
    <name type="synonym">Donax arundinaceus</name>
    <dbReference type="NCBI Taxonomy" id="35708"/>
    <lineage>
        <taxon>Eukaryota</taxon>
        <taxon>Viridiplantae</taxon>
        <taxon>Streptophyta</taxon>
        <taxon>Embryophyta</taxon>
        <taxon>Tracheophyta</taxon>
        <taxon>Spermatophyta</taxon>
        <taxon>Magnoliopsida</taxon>
        <taxon>Liliopsida</taxon>
        <taxon>Poales</taxon>
        <taxon>Poaceae</taxon>
        <taxon>PACMAD clade</taxon>
        <taxon>Arundinoideae</taxon>
        <taxon>Arundineae</taxon>
        <taxon>Arundo</taxon>
    </lineage>
</organism>